<dbReference type="SUPFAM" id="SSF47616">
    <property type="entry name" value="GST C-terminal domain-like"/>
    <property type="match status" value="1"/>
</dbReference>
<dbReference type="InterPro" id="IPR036249">
    <property type="entry name" value="Thioredoxin-like_sf"/>
</dbReference>
<dbReference type="InterPro" id="IPR040079">
    <property type="entry name" value="Glutathione_S-Trfase"/>
</dbReference>
<dbReference type="SUPFAM" id="SSF52833">
    <property type="entry name" value="Thioredoxin-like"/>
    <property type="match status" value="1"/>
</dbReference>
<dbReference type="PROSITE" id="PS50405">
    <property type="entry name" value="GST_CTER"/>
    <property type="match status" value="1"/>
</dbReference>
<dbReference type="PANTHER" id="PTHR44051">
    <property type="entry name" value="GLUTATHIONE S-TRANSFERASE-RELATED"/>
    <property type="match status" value="1"/>
</dbReference>
<accession>A0A8J6PS15</accession>
<dbReference type="EMBL" id="JACVVX010000011">
    <property type="protein sequence ID" value="MBD0417315.1"/>
    <property type="molecule type" value="Genomic_DNA"/>
</dbReference>
<evidence type="ECO:0000313" key="4">
    <source>
        <dbReference type="Proteomes" id="UP000643405"/>
    </source>
</evidence>
<sequence>MVLTLYHAPISTCSQKVRLVIAEKGLHWEGKELNFGRGEHLTPEYLKLNPNGVVPTLVHDGAPIIESSVITEYLDEVFPDNPVRPKDLRQLAHMRAWRQYIDEVPTPSIRPISFNTFFVPIWSRMTETEFWDYTERLPLRKHFYRKMGRNGFSSQEIGESLDRLSQALGRMEAALEHGLFIAGDQYSIADVNMTPTVVRLEDCGRTDLWDRLPRVAAWYERIQARPNFNVAYMPGSRDLGAHI</sequence>
<evidence type="ECO:0000313" key="3">
    <source>
        <dbReference type="EMBL" id="MBD0417315.1"/>
    </source>
</evidence>
<dbReference type="SFLD" id="SFLDG00358">
    <property type="entry name" value="Main_(cytGST)"/>
    <property type="match status" value="1"/>
</dbReference>
<keyword evidence="4" id="KW-1185">Reference proteome</keyword>
<dbReference type="CDD" id="cd00299">
    <property type="entry name" value="GST_C_family"/>
    <property type="match status" value="1"/>
</dbReference>
<dbReference type="InterPro" id="IPR036282">
    <property type="entry name" value="Glutathione-S-Trfase_C_sf"/>
</dbReference>
<organism evidence="3 4">
    <name type="scientific">Oryzicola mucosus</name>
    <dbReference type="NCBI Taxonomy" id="2767425"/>
    <lineage>
        <taxon>Bacteria</taxon>
        <taxon>Pseudomonadati</taxon>
        <taxon>Pseudomonadota</taxon>
        <taxon>Alphaproteobacteria</taxon>
        <taxon>Hyphomicrobiales</taxon>
        <taxon>Phyllobacteriaceae</taxon>
        <taxon>Oryzicola</taxon>
    </lineage>
</organism>
<dbReference type="SFLD" id="SFLDS00019">
    <property type="entry name" value="Glutathione_Transferase_(cytos"/>
    <property type="match status" value="1"/>
</dbReference>
<evidence type="ECO:0000259" key="1">
    <source>
        <dbReference type="PROSITE" id="PS50404"/>
    </source>
</evidence>
<dbReference type="Gene3D" id="1.20.1050.10">
    <property type="match status" value="1"/>
</dbReference>
<evidence type="ECO:0000259" key="2">
    <source>
        <dbReference type="PROSITE" id="PS50405"/>
    </source>
</evidence>
<dbReference type="Proteomes" id="UP000643405">
    <property type="component" value="Unassembled WGS sequence"/>
</dbReference>
<dbReference type="InterPro" id="IPR010987">
    <property type="entry name" value="Glutathione-S-Trfase_C-like"/>
</dbReference>
<dbReference type="Gene3D" id="3.40.30.10">
    <property type="entry name" value="Glutaredoxin"/>
    <property type="match status" value="1"/>
</dbReference>
<dbReference type="PANTHER" id="PTHR44051:SF8">
    <property type="entry name" value="GLUTATHIONE S-TRANSFERASE GSTA"/>
    <property type="match status" value="1"/>
</dbReference>
<comment type="caution">
    <text evidence="3">The sequence shown here is derived from an EMBL/GenBank/DDBJ whole genome shotgun (WGS) entry which is preliminary data.</text>
</comment>
<dbReference type="CDD" id="cd00570">
    <property type="entry name" value="GST_N_family"/>
    <property type="match status" value="1"/>
</dbReference>
<proteinExistence type="predicted"/>
<dbReference type="InterPro" id="IPR004045">
    <property type="entry name" value="Glutathione_S-Trfase_N"/>
</dbReference>
<dbReference type="Pfam" id="PF02798">
    <property type="entry name" value="GST_N"/>
    <property type="match status" value="1"/>
</dbReference>
<feature type="domain" description="GST C-terminal" evidence="2">
    <location>
        <begin position="87"/>
        <end position="243"/>
    </location>
</feature>
<name>A0A8J6PS15_9HYPH</name>
<gene>
    <name evidence="3" type="ORF">ICI42_21985</name>
</gene>
<dbReference type="AlphaFoldDB" id="A0A8J6PS15"/>
<protein>
    <submittedName>
        <fullName evidence="3">Glutathione S-transferase family protein</fullName>
    </submittedName>
</protein>
<dbReference type="PROSITE" id="PS50404">
    <property type="entry name" value="GST_NTER"/>
    <property type="match status" value="1"/>
</dbReference>
<dbReference type="Pfam" id="PF13410">
    <property type="entry name" value="GST_C_2"/>
    <property type="match status" value="1"/>
</dbReference>
<feature type="domain" description="GST N-terminal" evidence="1">
    <location>
        <begin position="1"/>
        <end position="82"/>
    </location>
</feature>
<reference evidence="3" key="1">
    <citation type="submission" date="2020-09" db="EMBL/GenBank/DDBJ databases">
        <title>Genome seq and assembly of Tianweitania sp.</title>
        <authorList>
            <person name="Chhetri G."/>
        </authorList>
    </citation>
    <scope>NUCLEOTIDE SEQUENCE</scope>
    <source>
        <strain evidence="3">Rool2</strain>
    </source>
</reference>